<dbReference type="Gene3D" id="1.25.40.20">
    <property type="entry name" value="Ankyrin repeat-containing domain"/>
    <property type="match status" value="1"/>
</dbReference>
<gene>
    <name evidence="1" type="ORF">PGLA1383_LOCUS51811</name>
</gene>
<dbReference type="Pfam" id="PF12796">
    <property type="entry name" value="Ank_2"/>
    <property type="match status" value="1"/>
</dbReference>
<dbReference type="EMBL" id="CAJNNV010031461">
    <property type="protein sequence ID" value="CAE8636330.1"/>
    <property type="molecule type" value="Genomic_DNA"/>
</dbReference>
<proteinExistence type="predicted"/>
<dbReference type="AlphaFoldDB" id="A0A813HE38"/>
<name>A0A813HE38_POLGL</name>
<accession>A0A813HE38</accession>
<keyword evidence="2" id="KW-1185">Reference proteome</keyword>
<dbReference type="Proteomes" id="UP000654075">
    <property type="component" value="Unassembled WGS sequence"/>
</dbReference>
<evidence type="ECO:0000313" key="2">
    <source>
        <dbReference type="Proteomes" id="UP000654075"/>
    </source>
</evidence>
<sequence length="111" mass="11503">MANVTDFLGNTALHRAMTTGARSKDRQEACSALLRSPCFTALGASNSNGQTALHLAALKGDSWVCRAILHHSCRADELLGAVEALGMTAADLAEGAGYDDLAEELSVASVV</sequence>
<evidence type="ECO:0000313" key="1">
    <source>
        <dbReference type="EMBL" id="CAE8636330.1"/>
    </source>
</evidence>
<reference evidence="1" key="1">
    <citation type="submission" date="2021-02" db="EMBL/GenBank/DDBJ databases">
        <authorList>
            <person name="Dougan E. K."/>
            <person name="Rhodes N."/>
            <person name="Thang M."/>
            <person name="Chan C."/>
        </authorList>
    </citation>
    <scope>NUCLEOTIDE SEQUENCE</scope>
</reference>
<dbReference type="InterPro" id="IPR002110">
    <property type="entry name" value="Ankyrin_rpt"/>
</dbReference>
<comment type="caution">
    <text evidence="1">The sequence shown here is derived from an EMBL/GenBank/DDBJ whole genome shotgun (WGS) entry which is preliminary data.</text>
</comment>
<organism evidence="1 2">
    <name type="scientific">Polarella glacialis</name>
    <name type="common">Dinoflagellate</name>
    <dbReference type="NCBI Taxonomy" id="89957"/>
    <lineage>
        <taxon>Eukaryota</taxon>
        <taxon>Sar</taxon>
        <taxon>Alveolata</taxon>
        <taxon>Dinophyceae</taxon>
        <taxon>Suessiales</taxon>
        <taxon>Suessiaceae</taxon>
        <taxon>Polarella</taxon>
    </lineage>
</organism>
<protein>
    <submittedName>
        <fullName evidence="1">Uncharacterized protein</fullName>
    </submittedName>
</protein>
<dbReference type="InterPro" id="IPR036770">
    <property type="entry name" value="Ankyrin_rpt-contain_sf"/>
</dbReference>
<dbReference type="OrthoDB" id="539213at2759"/>
<dbReference type="SUPFAM" id="SSF48403">
    <property type="entry name" value="Ankyrin repeat"/>
    <property type="match status" value="1"/>
</dbReference>